<keyword evidence="2" id="KW-1185">Reference proteome</keyword>
<dbReference type="InterPro" id="IPR052550">
    <property type="entry name" value="Pyrimidine_5'-ntase_YjjG"/>
</dbReference>
<comment type="caution">
    <text evidence="1">The sequence shown here is derived from an EMBL/GenBank/DDBJ whole genome shotgun (WGS) entry which is preliminary data.</text>
</comment>
<evidence type="ECO:0000313" key="2">
    <source>
        <dbReference type="Proteomes" id="UP000305675"/>
    </source>
</evidence>
<evidence type="ECO:0000313" key="1">
    <source>
        <dbReference type="EMBL" id="TKB51764.1"/>
    </source>
</evidence>
<accession>A0A4U1BK03</accession>
<dbReference type="NCBIfam" id="TIGR01549">
    <property type="entry name" value="HAD-SF-IA-v1"/>
    <property type="match status" value="1"/>
</dbReference>
<dbReference type="EMBL" id="SWCJ01000017">
    <property type="protein sequence ID" value="TKB51764.1"/>
    <property type="molecule type" value="Genomic_DNA"/>
</dbReference>
<dbReference type="Gene3D" id="1.10.150.240">
    <property type="entry name" value="Putative phosphatase, domain 2"/>
    <property type="match status" value="1"/>
</dbReference>
<dbReference type="InterPro" id="IPR023214">
    <property type="entry name" value="HAD_sf"/>
</dbReference>
<dbReference type="PANTHER" id="PTHR47478">
    <property type="match status" value="1"/>
</dbReference>
<dbReference type="Pfam" id="PF00702">
    <property type="entry name" value="Hydrolase"/>
    <property type="match status" value="1"/>
</dbReference>
<dbReference type="SFLD" id="SFLDS00003">
    <property type="entry name" value="Haloacid_Dehalogenase"/>
    <property type="match status" value="1"/>
</dbReference>
<keyword evidence="1" id="KW-0378">Hydrolase</keyword>
<organism evidence="1 2">
    <name type="scientific">Ferrimonas aestuarii</name>
    <dbReference type="NCBI Taxonomy" id="2569539"/>
    <lineage>
        <taxon>Bacteria</taxon>
        <taxon>Pseudomonadati</taxon>
        <taxon>Pseudomonadota</taxon>
        <taxon>Gammaproteobacteria</taxon>
        <taxon>Alteromonadales</taxon>
        <taxon>Ferrimonadaceae</taxon>
        <taxon>Ferrimonas</taxon>
    </lineage>
</organism>
<proteinExistence type="predicted"/>
<dbReference type="OrthoDB" id="148966at2"/>
<dbReference type="AlphaFoldDB" id="A0A4U1BK03"/>
<reference evidence="1 2" key="1">
    <citation type="submission" date="2019-04" db="EMBL/GenBank/DDBJ databases">
        <authorList>
            <person name="Hwang J.C."/>
        </authorList>
    </citation>
    <scope>NUCLEOTIDE SEQUENCE [LARGE SCALE GENOMIC DNA]</scope>
    <source>
        <strain evidence="1 2">IMCC35002</strain>
    </source>
</reference>
<dbReference type="PANTHER" id="PTHR47478:SF1">
    <property type="entry name" value="PYRIMIDINE 5'-NUCLEOTIDASE YJJG"/>
    <property type="match status" value="1"/>
</dbReference>
<dbReference type="InterPro" id="IPR023198">
    <property type="entry name" value="PGP-like_dom2"/>
</dbReference>
<dbReference type="Gene3D" id="3.40.50.1000">
    <property type="entry name" value="HAD superfamily/HAD-like"/>
    <property type="match status" value="1"/>
</dbReference>
<dbReference type="RefSeq" id="WP_136864669.1">
    <property type="nucleotide sequence ID" value="NZ_SWCJ01000017.1"/>
</dbReference>
<dbReference type="InterPro" id="IPR006439">
    <property type="entry name" value="HAD-SF_hydro_IA"/>
</dbReference>
<gene>
    <name evidence="1" type="ORF">FCL42_17205</name>
</gene>
<dbReference type="PRINTS" id="PR00413">
    <property type="entry name" value="HADHALOGNASE"/>
</dbReference>
<dbReference type="EC" id="3.1.3.5" evidence="1"/>
<sequence>MPVQYDWIVFDADDTLFHFDDLAGLQRVFSQCGQSFSEQDYRRYKEVNQPLWVAYQNGELSADALKRIRFEPWEASLGLSAAEINSAFLQAMVTVCQPLTGARELLSALQGRAQLGIITNGFSDLQQARLQHNGFDSLFSMLVISELVGVAKPDPKIFDHAKALMAHPDDKRVLMVGDNPHTDILGGQRAGFDTCWLNHHGQSCPQGVAPSLMVSNLAELQGVLLV</sequence>
<protein>
    <submittedName>
        <fullName evidence="1">Pyrimidine 5'-nucleotidase</fullName>
        <ecNumber evidence="1">3.1.3.5</ecNumber>
    </submittedName>
</protein>
<dbReference type="SUPFAM" id="SSF56784">
    <property type="entry name" value="HAD-like"/>
    <property type="match status" value="1"/>
</dbReference>
<dbReference type="NCBIfam" id="NF006976">
    <property type="entry name" value="PRK09449.1"/>
    <property type="match status" value="1"/>
</dbReference>
<dbReference type="GO" id="GO:0008253">
    <property type="term" value="F:5'-nucleotidase activity"/>
    <property type="evidence" value="ECO:0007669"/>
    <property type="project" value="UniProtKB-EC"/>
</dbReference>
<dbReference type="SFLD" id="SFLDG01129">
    <property type="entry name" value="C1.5:_HAD__Beta-PGM__Phosphata"/>
    <property type="match status" value="1"/>
</dbReference>
<dbReference type="Proteomes" id="UP000305675">
    <property type="component" value="Unassembled WGS sequence"/>
</dbReference>
<dbReference type="NCBIfam" id="TIGR02254">
    <property type="entry name" value="YjjG_YfnB"/>
    <property type="match status" value="1"/>
</dbReference>
<dbReference type="InterPro" id="IPR011951">
    <property type="entry name" value="HAD-SF_hydro_IA_YjjG/PynA"/>
</dbReference>
<name>A0A4U1BK03_9GAMM</name>
<dbReference type="InterPro" id="IPR036412">
    <property type="entry name" value="HAD-like_sf"/>
</dbReference>